<dbReference type="CDD" id="cd00093">
    <property type="entry name" value="HTH_XRE"/>
    <property type="match status" value="1"/>
</dbReference>
<evidence type="ECO:0000313" key="4">
    <source>
        <dbReference type="Proteomes" id="UP000706525"/>
    </source>
</evidence>
<dbReference type="SUPFAM" id="SSF51182">
    <property type="entry name" value="RmlC-like cupins"/>
    <property type="match status" value="1"/>
</dbReference>
<comment type="caution">
    <text evidence="3">The sequence shown here is derived from an EMBL/GenBank/DDBJ whole genome shotgun (WGS) entry which is preliminary data.</text>
</comment>
<dbReference type="InterPro" id="IPR014710">
    <property type="entry name" value="RmlC-like_jellyroll"/>
</dbReference>
<dbReference type="InterPro" id="IPR010982">
    <property type="entry name" value="Lambda_DNA-bd_dom_sf"/>
</dbReference>
<dbReference type="Proteomes" id="UP000706525">
    <property type="component" value="Unassembled WGS sequence"/>
</dbReference>
<dbReference type="PANTHER" id="PTHR46797:SF2">
    <property type="entry name" value="TRANSCRIPTIONAL REGULATOR"/>
    <property type="match status" value="1"/>
</dbReference>
<keyword evidence="1" id="KW-0238">DNA-binding</keyword>
<dbReference type="Pfam" id="PF01381">
    <property type="entry name" value="HTH_3"/>
    <property type="match status" value="1"/>
</dbReference>
<dbReference type="CDD" id="cd02209">
    <property type="entry name" value="cupin_XRE_C"/>
    <property type="match status" value="1"/>
</dbReference>
<sequence length="214" mass="23416">MIGAILRVLARRTTIAAQFMEEAGQNREIIIGGRLKHARLNRRLSLRQLAEKVGCTESFLSKVENNKVRPSLPMIHKIAVNLGISVASLFSEEPDSAGAVTVMTAGKRQILRTEHSRAGSGVALETLVPNHLCTLLEANIHHIPVGTSSQGFLEHQGEEMGYVLEGELELNVDGQLTIVKAGDSFFFLSHLAHGYKNIGTVEARVLWVNTPQSF</sequence>
<evidence type="ECO:0000313" key="3">
    <source>
        <dbReference type="EMBL" id="CAG9186455.1"/>
    </source>
</evidence>
<reference evidence="3 4" key="1">
    <citation type="submission" date="2021-08" db="EMBL/GenBank/DDBJ databases">
        <authorList>
            <person name="Peeters C."/>
        </authorList>
    </citation>
    <scope>NUCLEOTIDE SEQUENCE [LARGE SCALE GENOMIC DNA]</scope>
    <source>
        <strain evidence="3 4">LMG 32289</strain>
    </source>
</reference>
<keyword evidence="4" id="KW-1185">Reference proteome</keyword>
<dbReference type="PANTHER" id="PTHR46797">
    <property type="entry name" value="HTH-TYPE TRANSCRIPTIONAL REGULATOR"/>
    <property type="match status" value="1"/>
</dbReference>
<protein>
    <submittedName>
        <fullName evidence="3">HTH-type transcriptional regulator PuuR</fullName>
    </submittedName>
</protein>
<dbReference type="InterPro" id="IPR050807">
    <property type="entry name" value="TransReg_Diox_bact_type"/>
</dbReference>
<name>A0ABM8Y1C9_9BURK</name>
<dbReference type="Gene3D" id="2.60.120.10">
    <property type="entry name" value="Jelly Rolls"/>
    <property type="match status" value="1"/>
</dbReference>
<feature type="domain" description="HTH cro/C1-type" evidence="2">
    <location>
        <begin position="35"/>
        <end position="89"/>
    </location>
</feature>
<proteinExistence type="predicted"/>
<dbReference type="Gene3D" id="1.10.260.40">
    <property type="entry name" value="lambda repressor-like DNA-binding domains"/>
    <property type="match status" value="1"/>
</dbReference>
<gene>
    <name evidence="3" type="primary">puuR_3</name>
    <name evidence="3" type="ORF">LMG32289_06434</name>
</gene>
<evidence type="ECO:0000256" key="1">
    <source>
        <dbReference type="ARBA" id="ARBA00023125"/>
    </source>
</evidence>
<dbReference type="Pfam" id="PF07883">
    <property type="entry name" value="Cupin_2"/>
    <property type="match status" value="1"/>
</dbReference>
<dbReference type="EMBL" id="CAJZAG010000018">
    <property type="protein sequence ID" value="CAG9186455.1"/>
    <property type="molecule type" value="Genomic_DNA"/>
</dbReference>
<evidence type="ECO:0000259" key="2">
    <source>
        <dbReference type="PROSITE" id="PS50943"/>
    </source>
</evidence>
<organism evidence="3 4">
    <name type="scientific">Cupriavidus pampae</name>
    <dbReference type="NCBI Taxonomy" id="659251"/>
    <lineage>
        <taxon>Bacteria</taxon>
        <taxon>Pseudomonadati</taxon>
        <taxon>Pseudomonadota</taxon>
        <taxon>Betaproteobacteria</taxon>
        <taxon>Burkholderiales</taxon>
        <taxon>Burkholderiaceae</taxon>
        <taxon>Cupriavidus</taxon>
    </lineage>
</organism>
<accession>A0ABM8Y1C9</accession>
<dbReference type="InterPro" id="IPR013096">
    <property type="entry name" value="Cupin_2"/>
</dbReference>
<dbReference type="PROSITE" id="PS50943">
    <property type="entry name" value="HTH_CROC1"/>
    <property type="match status" value="1"/>
</dbReference>
<dbReference type="InterPro" id="IPR011051">
    <property type="entry name" value="RmlC_Cupin_sf"/>
</dbReference>
<dbReference type="InterPro" id="IPR001387">
    <property type="entry name" value="Cro/C1-type_HTH"/>
</dbReference>
<dbReference type="SUPFAM" id="SSF47413">
    <property type="entry name" value="lambda repressor-like DNA-binding domains"/>
    <property type="match status" value="1"/>
</dbReference>
<dbReference type="SMART" id="SM00530">
    <property type="entry name" value="HTH_XRE"/>
    <property type="match status" value="1"/>
</dbReference>